<dbReference type="Gene3D" id="1.20.5.190">
    <property type="match status" value="1"/>
</dbReference>
<name>A0A4Y2X8A3_ARAVE</name>
<comment type="caution">
    <text evidence="3">The sequence shown here is derived from an EMBL/GenBank/DDBJ whole genome shotgun (WGS) entry which is preliminary data.</text>
</comment>
<dbReference type="PANTHER" id="PTHR22590:SF5">
    <property type="entry name" value="MYOSIN MOTOR DOMAIN-CONTAINING PROTEIN"/>
    <property type="match status" value="1"/>
</dbReference>
<reference evidence="3 4" key="1">
    <citation type="journal article" date="2019" name="Sci. Rep.">
        <title>Orb-weaving spider Araneus ventricosus genome elucidates the spidroin gene catalogue.</title>
        <authorList>
            <person name="Kono N."/>
            <person name="Nakamura H."/>
            <person name="Ohtoshi R."/>
            <person name="Moran D.A.P."/>
            <person name="Shinohara A."/>
            <person name="Yoshida Y."/>
            <person name="Fujiwara M."/>
            <person name="Mori M."/>
            <person name="Tomita M."/>
            <person name="Arakawa K."/>
        </authorList>
    </citation>
    <scope>NUCLEOTIDE SEQUENCE [LARGE SCALE GENOMIC DNA]</scope>
</reference>
<dbReference type="InterPro" id="IPR000048">
    <property type="entry name" value="IQ_motif_EF-hand-BS"/>
</dbReference>
<organism evidence="3 4">
    <name type="scientific">Araneus ventricosus</name>
    <name type="common">Orbweaver spider</name>
    <name type="synonym">Epeira ventricosa</name>
    <dbReference type="NCBI Taxonomy" id="182803"/>
    <lineage>
        <taxon>Eukaryota</taxon>
        <taxon>Metazoa</taxon>
        <taxon>Ecdysozoa</taxon>
        <taxon>Arthropoda</taxon>
        <taxon>Chelicerata</taxon>
        <taxon>Arachnida</taxon>
        <taxon>Araneae</taxon>
        <taxon>Araneomorphae</taxon>
        <taxon>Entelegynae</taxon>
        <taxon>Araneoidea</taxon>
        <taxon>Araneidae</taxon>
        <taxon>Araneus</taxon>
    </lineage>
</organism>
<sequence length="103" mass="12172">MDLIFDPNIFDPERHALYAEEQAATTIQAAYRGYQTRRSISKEHEAAETIQKAYRRYSQRTDKGEPRSLRDRASYKESDFDDSTQEEEEKKGRFPFADMLRKS</sequence>
<proteinExistence type="predicted"/>
<protein>
    <submittedName>
        <fullName evidence="3">Uncharacterized protein</fullName>
    </submittedName>
</protein>
<dbReference type="AlphaFoldDB" id="A0A4Y2X8A3"/>
<dbReference type="InterPro" id="IPR052318">
    <property type="entry name" value="CellDiv_DevSignal_Domain"/>
</dbReference>
<dbReference type="FunFam" id="1.20.5.190:FF:000008">
    <property type="entry name" value="Abnormal spindle-like microcephaly-associated protein homolog"/>
    <property type="match status" value="1"/>
</dbReference>
<keyword evidence="1" id="KW-0677">Repeat</keyword>
<dbReference type="Proteomes" id="UP000499080">
    <property type="component" value="Unassembled WGS sequence"/>
</dbReference>
<dbReference type="PROSITE" id="PS50096">
    <property type="entry name" value="IQ"/>
    <property type="match status" value="1"/>
</dbReference>
<feature type="compositionally biased region" description="Basic and acidic residues" evidence="2">
    <location>
        <begin position="59"/>
        <end position="78"/>
    </location>
</feature>
<dbReference type="PANTHER" id="PTHR22590">
    <property type="entry name" value="MYOSIN MOTOR DOMAIN-CONTAINING PROTEIN"/>
    <property type="match status" value="1"/>
</dbReference>
<dbReference type="OrthoDB" id="252964at2759"/>
<dbReference type="SMART" id="SM00015">
    <property type="entry name" value="IQ"/>
    <property type="match status" value="2"/>
</dbReference>
<dbReference type="Pfam" id="PF00612">
    <property type="entry name" value="IQ"/>
    <property type="match status" value="2"/>
</dbReference>
<evidence type="ECO:0000256" key="2">
    <source>
        <dbReference type="SAM" id="MobiDB-lite"/>
    </source>
</evidence>
<dbReference type="InterPro" id="IPR027417">
    <property type="entry name" value="P-loop_NTPase"/>
</dbReference>
<gene>
    <name evidence="3" type="ORF">AVEN_149287_1</name>
</gene>
<feature type="region of interest" description="Disordered" evidence="2">
    <location>
        <begin position="52"/>
        <end position="103"/>
    </location>
</feature>
<dbReference type="EMBL" id="BGPR01072207">
    <property type="protein sequence ID" value="GBO45164.1"/>
    <property type="molecule type" value="Genomic_DNA"/>
</dbReference>
<feature type="non-terminal residue" evidence="3">
    <location>
        <position position="103"/>
    </location>
</feature>
<accession>A0A4Y2X8A3</accession>
<evidence type="ECO:0000313" key="4">
    <source>
        <dbReference type="Proteomes" id="UP000499080"/>
    </source>
</evidence>
<keyword evidence="4" id="KW-1185">Reference proteome</keyword>
<evidence type="ECO:0000256" key="1">
    <source>
        <dbReference type="ARBA" id="ARBA00022737"/>
    </source>
</evidence>
<evidence type="ECO:0000313" key="3">
    <source>
        <dbReference type="EMBL" id="GBO45164.1"/>
    </source>
</evidence>
<dbReference type="SUPFAM" id="SSF52540">
    <property type="entry name" value="P-loop containing nucleoside triphosphate hydrolases"/>
    <property type="match status" value="1"/>
</dbReference>